<evidence type="ECO:0000256" key="1">
    <source>
        <dbReference type="PROSITE-ProRule" id="PRU00169"/>
    </source>
</evidence>
<name>A0ABW6AQM0_9BACT</name>
<dbReference type="Pfam" id="PF00072">
    <property type="entry name" value="Response_reg"/>
    <property type="match status" value="1"/>
</dbReference>
<dbReference type="PROSITE" id="PS50110">
    <property type="entry name" value="RESPONSE_REGULATORY"/>
    <property type="match status" value="1"/>
</dbReference>
<protein>
    <submittedName>
        <fullName evidence="3">Response regulator</fullName>
    </submittedName>
</protein>
<dbReference type="InterPro" id="IPR001789">
    <property type="entry name" value="Sig_transdc_resp-reg_receiver"/>
</dbReference>
<sequence length="140" mass="16210">MVEDRDDQWKLIQAAIESSMPDTEAVWVSNANQALDYLRAQPKQQLPNLILLDLYLPRRTDGWQCLEAIRLSKLGRLSPIVIFSQSDSREDIKGSYDLGCSSYLVKSLNPQVWLDYFTVLHNYWWQIATLPPTSFPDYQS</sequence>
<evidence type="ECO:0000313" key="4">
    <source>
        <dbReference type="Proteomes" id="UP001597512"/>
    </source>
</evidence>
<reference evidence="4" key="1">
    <citation type="journal article" date="2019" name="Int. J. Syst. Evol. Microbiol.">
        <title>The Global Catalogue of Microorganisms (GCM) 10K type strain sequencing project: providing services to taxonomists for standard genome sequencing and annotation.</title>
        <authorList>
            <consortium name="The Broad Institute Genomics Platform"/>
            <consortium name="The Broad Institute Genome Sequencing Center for Infectious Disease"/>
            <person name="Wu L."/>
            <person name="Ma J."/>
        </authorList>
    </citation>
    <scope>NUCLEOTIDE SEQUENCE [LARGE SCALE GENOMIC DNA]</scope>
    <source>
        <strain evidence="4">KCTC 52490</strain>
    </source>
</reference>
<gene>
    <name evidence="3" type="ORF">ACFS25_28765</name>
</gene>
<comment type="caution">
    <text evidence="3">The sequence shown here is derived from an EMBL/GenBank/DDBJ whole genome shotgun (WGS) entry which is preliminary data.</text>
</comment>
<dbReference type="InterPro" id="IPR052893">
    <property type="entry name" value="TCS_response_regulator"/>
</dbReference>
<dbReference type="RefSeq" id="WP_381508204.1">
    <property type="nucleotide sequence ID" value="NZ_JBHUOM010000044.1"/>
</dbReference>
<evidence type="ECO:0000259" key="2">
    <source>
        <dbReference type="PROSITE" id="PS50110"/>
    </source>
</evidence>
<accession>A0ABW6AQM0</accession>
<proteinExistence type="predicted"/>
<dbReference type="SUPFAM" id="SSF52172">
    <property type="entry name" value="CheY-like"/>
    <property type="match status" value="1"/>
</dbReference>
<dbReference type="Proteomes" id="UP001597512">
    <property type="component" value="Unassembled WGS sequence"/>
</dbReference>
<feature type="modified residue" description="4-aspartylphosphate" evidence="1">
    <location>
        <position position="53"/>
    </location>
</feature>
<evidence type="ECO:0000313" key="3">
    <source>
        <dbReference type="EMBL" id="MFD2937794.1"/>
    </source>
</evidence>
<feature type="domain" description="Response regulatory" evidence="2">
    <location>
        <begin position="1"/>
        <end position="121"/>
    </location>
</feature>
<dbReference type="PANTHER" id="PTHR44520:SF2">
    <property type="entry name" value="RESPONSE REGULATOR RCP1"/>
    <property type="match status" value="1"/>
</dbReference>
<keyword evidence="1" id="KW-0597">Phosphoprotein</keyword>
<organism evidence="3 4">
    <name type="scientific">Spirosoma flavum</name>
    <dbReference type="NCBI Taxonomy" id="2048557"/>
    <lineage>
        <taxon>Bacteria</taxon>
        <taxon>Pseudomonadati</taxon>
        <taxon>Bacteroidota</taxon>
        <taxon>Cytophagia</taxon>
        <taxon>Cytophagales</taxon>
        <taxon>Cytophagaceae</taxon>
        <taxon>Spirosoma</taxon>
    </lineage>
</organism>
<keyword evidence="4" id="KW-1185">Reference proteome</keyword>
<dbReference type="InterPro" id="IPR011006">
    <property type="entry name" value="CheY-like_superfamily"/>
</dbReference>
<dbReference type="Gene3D" id="3.40.50.2300">
    <property type="match status" value="1"/>
</dbReference>
<dbReference type="PANTHER" id="PTHR44520">
    <property type="entry name" value="RESPONSE REGULATOR RCP1-RELATED"/>
    <property type="match status" value="1"/>
</dbReference>
<dbReference type="SMART" id="SM00448">
    <property type="entry name" value="REC"/>
    <property type="match status" value="1"/>
</dbReference>
<dbReference type="EMBL" id="JBHUOM010000044">
    <property type="protein sequence ID" value="MFD2937794.1"/>
    <property type="molecule type" value="Genomic_DNA"/>
</dbReference>